<evidence type="ECO:0000256" key="4">
    <source>
        <dbReference type="ARBA" id="ARBA00023125"/>
    </source>
</evidence>
<dbReference type="InterPro" id="IPR025943">
    <property type="entry name" value="Sigma_54_int_dom_ATP-bd_2"/>
</dbReference>
<dbReference type="SUPFAM" id="SSF52540">
    <property type="entry name" value="P-loop containing nucleoside triphosphate hydrolases"/>
    <property type="match status" value="1"/>
</dbReference>
<name>A0A8J7Q8Y8_9BACT</name>
<evidence type="ECO:0000313" key="11">
    <source>
        <dbReference type="Proteomes" id="UP000664417"/>
    </source>
</evidence>
<dbReference type="InterPro" id="IPR002197">
    <property type="entry name" value="HTH_Fis"/>
</dbReference>
<dbReference type="Gene3D" id="3.40.50.2300">
    <property type="match status" value="1"/>
</dbReference>
<dbReference type="InterPro" id="IPR002078">
    <property type="entry name" value="Sigma_54_int"/>
</dbReference>
<dbReference type="GO" id="GO:0043565">
    <property type="term" value="F:sequence-specific DNA binding"/>
    <property type="evidence" value="ECO:0007669"/>
    <property type="project" value="InterPro"/>
</dbReference>
<dbReference type="PANTHER" id="PTHR32071">
    <property type="entry name" value="TRANSCRIPTIONAL REGULATORY PROTEIN"/>
    <property type="match status" value="1"/>
</dbReference>
<dbReference type="AlphaFoldDB" id="A0A8J7Q8Y8"/>
<evidence type="ECO:0000313" key="10">
    <source>
        <dbReference type="EMBL" id="MBO1320761.1"/>
    </source>
</evidence>
<keyword evidence="5" id="KW-0804">Transcription</keyword>
<evidence type="ECO:0000256" key="7">
    <source>
        <dbReference type="SAM" id="Coils"/>
    </source>
</evidence>
<proteinExistence type="predicted"/>
<evidence type="ECO:0000259" key="9">
    <source>
        <dbReference type="PROSITE" id="PS50110"/>
    </source>
</evidence>
<dbReference type="CDD" id="cd00009">
    <property type="entry name" value="AAA"/>
    <property type="match status" value="1"/>
</dbReference>
<keyword evidence="4" id="KW-0238">DNA-binding</keyword>
<keyword evidence="7" id="KW-0175">Coiled coil</keyword>
<feature type="domain" description="Response regulatory" evidence="9">
    <location>
        <begin position="2"/>
        <end position="118"/>
    </location>
</feature>
<evidence type="ECO:0000256" key="5">
    <source>
        <dbReference type="ARBA" id="ARBA00023163"/>
    </source>
</evidence>
<dbReference type="EMBL" id="JAFREP010000019">
    <property type="protein sequence ID" value="MBO1320761.1"/>
    <property type="molecule type" value="Genomic_DNA"/>
</dbReference>
<dbReference type="PROSITE" id="PS00675">
    <property type="entry name" value="SIGMA54_INTERACT_1"/>
    <property type="match status" value="1"/>
</dbReference>
<dbReference type="Gene3D" id="1.10.10.60">
    <property type="entry name" value="Homeodomain-like"/>
    <property type="match status" value="1"/>
</dbReference>
<dbReference type="InterPro" id="IPR009057">
    <property type="entry name" value="Homeodomain-like_sf"/>
</dbReference>
<dbReference type="Proteomes" id="UP000664417">
    <property type="component" value="Unassembled WGS sequence"/>
</dbReference>
<reference evidence="10" key="1">
    <citation type="submission" date="2021-03" db="EMBL/GenBank/DDBJ databases">
        <authorList>
            <person name="Wang G."/>
        </authorList>
    </citation>
    <scope>NUCLEOTIDE SEQUENCE</scope>
    <source>
        <strain evidence="10">KCTC 12899</strain>
    </source>
</reference>
<dbReference type="Pfam" id="PF13384">
    <property type="entry name" value="HTH_23"/>
    <property type="match status" value="1"/>
</dbReference>
<accession>A0A8J7Q8Y8</accession>
<dbReference type="RefSeq" id="WP_207860713.1">
    <property type="nucleotide sequence ID" value="NZ_JAFREP010000019.1"/>
</dbReference>
<feature type="coiled-coil region" evidence="7">
    <location>
        <begin position="120"/>
        <end position="147"/>
    </location>
</feature>
<dbReference type="GO" id="GO:0005524">
    <property type="term" value="F:ATP binding"/>
    <property type="evidence" value="ECO:0007669"/>
    <property type="project" value="UniProtKB-KW"/>
</dbReference>
<dbReference type="PROSITE" id="PS00676">
    <property type="entry name" value="SIGMA54_INTERACT_2"/>
    <property type="match status" value="1"/>
</dbReference>
<dbReference type="InterPro" id="IPR058031">
    <property type="entry name" value="AAA_lid_NorR"/>
</dbReference>
<evidence type="ECO:0000259" key="8">
    <source>
        <dbReference type="PROSITE" id="PS50045"/>
    </source>
</evidence>
<gene>
    <name evidence="10" type="ORF">J3U88_19940</name>
</gene>
<dbReference type="InterPro" id="IPR001789">
    <property type="entry name" value="Sig_transdc_resp-reg_receiver"/>
</dbReference>
<dbReference type="Pfam" id="PF25601">
    <property type="entry name" value="AAA_lid_14"/>
    <property type="match status" value="1"/>
</dbReference>
<evidence type="ECO:0000256" key="6">
    <source>
        <dbReference type="PROSITE-ProRule" id="PRU00169"/>
    </source>
</evidence>
<comment type="caution">
    <text evidence="10">The sequence shown here is derived from an EMBL/GenBank/DDBJ whole genome shotgun (WGS) entry which is preliminary data.</text>
</comment>
<evidence type="ECO:0000256" key="1">
    <source>
        <dbReference type="ARBA" id="ARBA00022741"/>
    </source>
</evidence>
<dbReference type="CDD" id="cd17574">
    <property type="entry name" value="REC_OmpR"/>
    <property type="match status" value="1"/>
</dbReference>
<dbReference type="InterPro" id="IPR027417">
    <property type="entry name" value="P-loop_NTPase"/>
</dbReference>
<evidence type="ECO:0000256" key="3">
    <source>
        <dbReference type="ARBA" id="ARBA00023015"/>
    </source>
</evidence>
<dbReference type="Gene3D" id="3.40.50.300">
    <property type="entry name" value="P-loop containing nucleotide triphosphate hydrolases"/>
    <property type="match status" value="1"/>
</dbReference>
<feature type="domain" description="Sigma-54 factor interaction" evidence="8">
    <location>
        <begin position="150"/>
        <end position="379"/>
    </location>
</feature>
<dbReference type="Gene3D" id="1.10.8.60">
    <property type="match status" value="1"/>
</dbReference>
<dbReference type="GO" id="GO:0006355">
    <property type="term" value="P:regulation of DNA-templated transcription"/>
    <property type="evidence" value="ECO:0007669"/>
    <property type="project" value="InterPro"/>
</dbReference>
<dbReference type="FunFam" id="3.40.50.300:FF:000006">
    <property type="entry name" value="DNA-binding transcriptional regulator NtrC"/>
    <property type="match status" value="1"/>
</dbReference>
<dbReference type="Pfam" id="PF00158">
    <property type="entry name" value="Sigma54_activat"/>
    <property type="match status" value="1"/>
</dbReference>
<dbReference type="PANTHER" id="PTHR32071:SF57">
    <property type="entry name" value="C4-DICARBOXYLATE TRANSPORT TRANSCRIPTIONAL REGULATORY PROTEIN DCTD"/>
    <property type="match status" value="1"/>
</dbReference>
<feature type="modified residue" description="4-aspartylphosphate" evidence="6">
    <location>
        <position position="51"/>
    </location>
</feature>
<dbReference type="SUPFAM" id="SSF46689">
    <property type="entry name" value="Homeodomain-like"/>
    <property type="match status" value="1"/>
</dbReference>
<keyword evidence="6" id="KW-0597">Phosphoprotein</keyword>
<dbReference type="InterPro" id="IPR003593">
    <property type="entry name" value="AAA+_ATPase"/>
</dbReference>
<keyword evidence="11" id="KW-1185">Reference proteome</keyword>
<keyword evidence="3" id="KW-0805">Transcription regulation</keyword>
<dbReference type="PROSITE" id="PS00688">
    <property type="entry name" value="SIGMA54_INTERACT_3"/>
    <property type="match status" value="1"/>
</dbReference>
<dbReference type="SUPFAM" id="SSF52172">
    <property type="entry name" value="CheY-like"/>
    <property type="match status" value="1"/>
</dbReference>
<keyword evidence="1" id="KW-0547">Nucleotide-binding</keyword>
<dbReference type="InterPro" id="IPR025662">
    <property type="entry name" value="Sigma_54_int_dom_ATP-bd_1"/>
</dbReference>
<dbReference type="Pfam" id="PF00072">
    <property type="entry name" value="Response_reg"/>
    <property type="match status" value="1"/>
</dbReference>
<organism evidence="10 11">
    <name type="scientific">Acanthopleuribacter pedis</name>
    <dbReference type="NCBI Taxonomy" id="442870"/>
    <lineage>
        <taxon>Bacteria</taxon>
        <taxon>Pseudomonadati</taxon>
        <taxon>Acidobacteriota</taxon>
        <taxon>Holophagae</taxon>
        <taxon>Acanthopleuribacterales</taxon>
        <taxon>Acanthopleuribacteraceae</taxon>
        <taxon>Acanthopleuribacter</taxon>
    </lineage>
</organism>
<protein>
    <submittedName>
        <fullName evidence="10">Sigma-54-dependent Fis family transcriptional regulator</fullName>
    </submittedName>
</protein>
<dbReference type="PROSITE" id="PS50045">
    <property type="entry name" value="SIGMA54_INTERACT_4"/>
    <property type="match status" value="1"/>
</dbReference>
<dbReference type="PRINTS" id="PR01590">
    <property type="entry name" value="HTHFIS"/>
</dbReference>
<dbReference type="SMART" id="SM00448">
    <property type="entry name" value="REC"/>
    <property type="match status" value="1"/>
</dbReference>
<keyword evidence="2" id="KW-0067">ATP-binding</keyword>
<sequence>MRILLVEDDPSFRDLLVSILVSEDYQVTACADGAKAWDIYRRDPFPIVVTDWMLPKMDGLELTRHLRKLPEGDATVVVVITANNKIENLREVLAAGADDYISKPFDLELFMIRMTIACNQAENLAKKQRAEKNLRDLRRELEGRNRFHDFVGKSRPMQQVYQLIRDIAKLDTTVMINGETGTGKELVARAIHEESSRSRGPFITVNCGGISESLIASMLFGHRKGSFTGAVADQQGVFESANGGTLFLDEIGDLPLNLQTSFLRVLESRTITRVGETQVRPVDVRVVAATHHELSHLVAQGRFRQDLMYRIRVARVLLPPLRERREDIPLLVQHFLRSLRAQTGKDVETADEHSMGKMMGYAWPGNVRELRNAVEFAFIRARNGRISQEDLPPEMAPNAYAPPPPAAAPPVYAPMHAAPPQPAAPRFQPSQDRAAAMREALAFCNGSHTDAAKHLGISRATYYRWLKKYGIQ</sequence>
<evidence type="ECO:0000256" key="2">
    <source>
        <dbReference type="ARBA" id="ARBA00022840"/>
    </source>
</evidence>
<dbReference type="PROSITE" id="PS50110">
    <property type="entry name" value="RESPONSE_REGULATORY"/>
    <property type="match status" value="1"/>
</dbReference>
<dbReference type="InterPro" id="IPR025944">
    <property type="entry name" value="Sigma_54_int_dom_CS"/>
</dbReference>
<dbReference type="SMART" id="SM00382">
    <property type="entry name" value="AAA"/>
    <property type="match status" value="1"/>
</dbReference>
<dbReference type="InterPro" id="IPR011006">
    <property type="entry name" value="CheY-like_superfamily"/>
</dbReference>
<dbReference type="GO" id="GO:0000160">
    <property type="term" value="P:phosphorelay signal transduction system"/>
    <property type="evidence" value="ECO:0007669"/>
    <property type="project" value="InterPro"/>
</dbReference>